<proteinExistence type="predicted"/>
<dbReference type="AlphaFoldDB" id="A0AAV1ZVB6"/>
<keyword evidence="3" id="KW-1185">Reference proteome</keyword>
<gene>
    <name evidence="2" type="ORF">LARSCL_LOCUS7476</name>
</gene>
<protein>
    <submittedName>
        <fullName evidence="2">Uncharacterized protein</fullName>
    </submittedName>
</protein>
<name>A0AAV1ZVB6_9ARAC</name>
<evidence type="ECO:0000256" key="1">
    <source>
        <dbReference type="SAM" id="MobiDB-lite"/>
    </source>
</evidence>
<organism evidence="2 3">
    <name type="scientific">Larinioides sclopetarius</name>
    <dbReference type="NCBI Taxonomy" id="280406"/>
    <lineage>
        <taxon>Eukaryota</taxon>
        <taxon>Metazoa</taxon>
        <taxon>Ecdysozoa</taxon>
        <taxon>Arthropoda</taxon>
        <taxon>Chelicerata</taxon>
        <taxon>Arachnida</taxon>
        <taxon>Araneae</taxon>
        <taxon>Araneomorphae</taxon>
        <taxon>Entelegynae</taxon>
        <taxon>Araneoidea</taxon>
        <taxon>Araneidae</taxon>
        <taxon>Larinioides</taxon>
    </lineage>
</organism>
<reference evidence="2 3" key="1">
    <citation type="submission" date="2024-04" db="EMBL/GenBank/DDBJ databases">
        <authorList>
            <person name="Rising A."/>
            <person name="Reimegard J."/>
            <person name="Sonavane S."/>
            <person name="Akerstrom W."/>
            <person name="Nylinder S."/>
            <person name="Hedman E."/>
            <person name="Kallberg Y."/>
        </authorList>
    </citation>
    <scope>NUCLEOTIDE SEQUENCE [LARGE SCALE GENOMIC DNA]</scope>
</reference>
<dbReference type="Proteomes" id="UP001497382">
    <property type="component" value="Unassembled WGS sequence"/>
</dbReference>
<feature type="region of interest" description="Disordered" evidence="1">
    <location>
        <begin position="32"/>
        <end position="68"/>
    </location>
</feature>
<comment type="caution">
    <text evidence="2">The sequence shown here is derived from an EMBL/GenBank/DDBJ whole genome shotgun (WGS) entry which is preliminary data.</text>
</comment>
<evidence type="ECO:0000313" key="3">
    <source>
        <dbReference type="Proteomes" id="UP001497382"/>
    </source>
</evidence>
<accession>A0AAV1ZVB6</accession>
<feature type="compositionally biased region" description="Polar residues" evidence="1">
    <location>
        <begin position="34"/>
        <end position="47"/>
    </location>
</feature>
<dbReference type="EMBL" id="CAXIEN010000077">
    <property type="protein sequence ID" value="CAL1274462.1"/>
    <property type="molecule type" value="Genomic_DNA"/>
</dbReference>
<evidence type="ECO:0000313" key="2">
    <source>
        <dbReference type="EMBL" id="CAL1274462.1"/>
    </source>
</evidence>
<sequence>MHLPKAPEQPKPNDITDEERLLLYAELAEKIRQENYSLTRPNRNGRISNGHYENGKKEDRATTPSPKR</sequence>